<dbReference type="EMBL" id="JAIWYP010000006">
    <property type="protein sequence ID" value="KAH3808279.1"/>
    <property type="molecule type" value="Genomic_DNA"/>
</dbReference>
<reference evidence="1" key="2">
    <citation type="submission" date="2020-11" db="EMBL/GenBank/DDBJ databases">
        <authorList>
            <person name="McCartney M.A."/>
            <person name="Auch B."/>
            <person name="Kono T."/>
            <person name="Mallez S."/>
            <person name="Becker A."/>
            <person name="Gohl D.M."/>
            <person name="Silverstein K.A.T."/>
            <person name="Koren S."/>
            <person name="Bechman K.B."/>
            <person name="Herman A."/>
            <person name="Abrahante J.E."/>
            <person name="Garbe J."/>
        </authorList>
    </citation>
    <scope>NUCLEOTIDE SEQUENCE</scope>
    <source>
        <strain evidence="1">Duluth1</strain>
        <tissue evidence="1">Whole animal</tissue>
    </source>
</reference>
<sequence length="59" mass="6645">MSFCIAQARQDTIILFTKYELHPQNTCKFGFCAGVTFSPVVEGVTNNYSSLQVYFNAKD</sequence>
<gene>
    <name evidence="1" type="ORF">DPMN_136632</name>
</gene>
<comment type="caution">
    <text evidence="1">The sequence shown here is derived from an EMBL/GenBank/DDBJ whole genome shotgun (WGS) entry which is preliminary data.</text>
</comment>
<protein>
    <submittedName>
        <fullName evidence="1">Uncharacterized protein</fullName>
    </submittedName>
</protein>
<reference evidence="1" key="1">
    <citation type="journal article" date="2019" name="bioRxiv">
        <title>The Genome of the Zebra Mussel, Dreissena polymorpha: A Resource for Invasive Species Research.</title>
        <authorList>
            <person name="McCartney M.A."/>
            <person name="Auch B."/>
            <person name="Kono T."/>
            <person name="Mallez S."/>
            <person name="Zhang Y."/>
            <person name="Obille A."/>
            <person name="Becker A."/>
            <person name="Abrahante J.E."/>
            <person name="Garbe J."/>
            <person name="Badalamenti J.P."/>
            <person name="Herman A."/>
            <person name="Mangelson H."/>
            <person name="Liachko I."/>
            <person name="Sullivan S."/>
            <person name="Sone E.D."/>
            <person name="Koren S."/>
            <person name="Silverstein K.A.T."/>
            <person name="Beckman K.B."/>
            <person name="Gohl D.M."/>
        </authorList>
    </citation>
    <scope>NUCLEOTIDE SEQUENCE</scope>
    <source>
        <strain evidence="1">Duluth1</strain>
        <tissue evidence="1">Whole animal</tissue>
    </source>
</reference>
<evidence type="ECO:0000313" key="1">
    <source>
        <dbReference type="EMBL" id="KAH3808279.1"/>
    </source>
</evidence>
<proteinExistence type="predicted"/>
<accession>A0A9D4JFQ3</accession>
<organism evidence="1 2">
    <name type="scientific">Dreissena polymorpha</name>
    <name type="common">Zebra mussel</name>
    <name type="synonym">Mytilus polymorpha</name>
    <dbReference type="NCBI Taxonomy" id="45954"/>
    <lineage>
        <taxon>Eukaryota</taxon>
        <taxon>Metazoa</taxon>
        <taxon>Spiralia</taxon>
        <taxon>Lophotrochozoa</taxon>
        <taxon>Mollusca</taxon>
        <taxon>Bivalvia</taxon>
        <taxon>Autobranchia</taxon>
        <taxon>Heteroconchia</taxon>
        <taxon>Euheterodonta</taxon>
        <taxon>Imparidentia</taxon>
        <taxon>Neoheterodontei</taxon>
        <taxon>Myida</taxon>
        <taxon>Dreissenoidea</taxon>
        <taxon>Dreissenidae</taxon>
        <taxon>Dreissena</taxon>
    </lineage>
</organism>
<keyword evidence="2" id="KW-1185">Reference proteome</keyword>
<evidence type="ECO:0000313" key="2">
    <source>
        <dbReference type="Proteomes" id="UP000828390"/>
    </source>
</evidence>
<dbReference type="AlphaFoldDB" id="A0A9D4JFQ3"/>
<name>A0A9D4JFQ3_DREPO</name>
<dbReference type="Proteomes" id="UP000828390">
    <property type="component" value="Unassembled WGS sequence"/>
</dbReference>